<protein>
    <recommendedName>
        <fullName evidence="3">Regulatory protein FlaEY</fullName>
    </recommendedName>
</protein>
<proteinExistence type="predicted"/>
<evidence type="ECO:0000313" key="2">
    <source>
        <dbReference type="Proteomes" id="UP000546200"/>
    </source>
</evidence>
<dbReference type="Proteomes" id="UP000546200">
    <property type="component" value="Unassembled WGS sequence"/>
</dbReference>
<gene>
    <name evidence="1" type="ORF">FHS94_000512</name>
</gene>
<dbReference type="Gene3D" id="2.80.10.50">
    <property type="match status" value="1"/>
</dbReference>
<dbReference type="PANTHER" id="PTHR35580:SF1">
    <property type="entry name" value="PHYTASE-LIKE DOMAIN-CONTAINING PROTEIN"/>
    <property type="match status" value="1"/>
</dbReference>
<keyword evidence="2" id="KW-1185">Reference proteome</keyword>
<dbReference type="AlphaFoldDB" id="A0A7W9EUP8"/>
<dbReference type="Pfam" id="PF06739">
    <property type="entry name" value="SBBP"/>
    <property type="match status" value="1"/>
</dbReference>
<dbReference type="InterPro" id="IPR010620">
    <property type="entry name" value="SBBP_repeat"/>
</dbReference>
<dbReference type="PANTHER" id="PTHR35580">
    <property type="entry name" value="CELL SURFACE GLYCOPROTEIN (S-LAYER PROTEIN)-LIKE PROTEIN"/>
    <property type="match status" value="1"/>
</dbReference>
<evidence type="ECO:0000313" key="1">
    <source>
        <dbReference type="EMBL" id="MBB5713693.1"/>
    </source>
</evidence>
<name>A0A7W9EUP8_9SPHN</name>
<reference evidence="1 2" key="1">
    <citation type="submission" date="2020-08" db="EMBL/GenBank/DDBJ databases">
        <title>Genomic Encyclopedia of Type Strains, Phase IV (KMG-IV): sequencing the most valuable type-strain genomes for metagenomic binning, comparative biology and taxonomic classification.</title>
        <authorList>
            <person name="Goeker M."/>
        </authorList>
    </citation>
    <scope>NUCLEOTIDE SEQUENCE [LARGE SCALE GENOMIC DNA]</scope>
    <source>
        <strain evidence="1 2">DSM 100044</strain>
    </source>
</reference>
<evidence type="ECO:0008006" key="3">
    <source>
        <dbReference type="Google" id="ProtNLM"/>
    </source>
</evidence>
<dbReference type="EMBL" id="JACIJK010000001">
    <property type="protein sequence ID" value="MBB5713693.1"/>
    <property type="molecule type" value="Genomic_DNA"/>
</dbReference>
<sequence length="922" mass="92957">MANLSSSLVGLSMLTGSNSFLTFGASSSPATMDTRAVRLAKALFTTPAATAPWQQAAPSTSVSSQVSAIRAMKTLIDKPATGNDALPGDVQTAFTSYKALDRLRLLAETATAATTSSAQRTQLNATFAKGLEDLKTYLSTAPSSQLTLAFGEPARRAESVSVKAPAGLVTTEVAGKGISDARDAPLAGLTGTEQFRVTLSRTTATDSVVVDLTGTQQPPTLDSVAAAINAAIAAVPARDASGNVVLGTDGNPKQRWEGVSFSADKGTGKWGLLLKTNGLEQVSIDQVGARDAVMVASGVTDVDSPTATRIMRIGDAGGTMSRSMLGTIAAVDRNATEKAEIIAADKPVATTTKTAAAPAPAPQVLAPTTAAGIATDAQGFSYVVGTTNGDLGSNRSDGGNDLVLLKLDSEGRQVWQRSLGAAGTAEGAAVTIGPDGDIVVAGTVTGSFDGSSSDGDMLVARFNANGDEKFAKLVRSAGADSAGAVAVGADGSIFVGGQSSGGNGDAFIARLSATGALMERRTIDSGSTDRVTALAIDNDGQLLALTREGMGSVLRRLDSSNLASDLSNLSLGASTDARAIAVAADGSIAVAGATSATVAGTQVNAPSGGRDGFVARIDAGMSGSAITYLGSAGDDQVDSVTFLNGDIYAGGRTTGSLNGNRQGTVDGFVSRIDPGNGAVENTSQFGQSGLRSEPVRVSGASGGDTVLGALGLHRGALTAVDSAKLVAQTSLRPGDEFSIRVGDGAVRKFTVTADDTLTTLADRIRAITGKKATVSTPKSGDGNVLRIEPVAGTSIQFIAGPDGKDALTKLGLPEARVTVPVTTTAKTPAVTPGGRYGLDLSEALGITTADDAKVALGRIKQALSMTQTGFRSLYWDDIKAARVNGGVTGAGTNSREAAQMANYQAALDRLSSSQASSGLLGF</sequence>
<accession>A0A7W9EUP8</accession>
<dbReference type="SUPFAM" id="SSF101898">
    <property type="entry name" value="NHL repeat"/>
    <property type="match status" value="1"/>
</dbReference>
<comment type="caution">
    <text evidence="1">The sequence shown here is derived from an EMBL/GenBank/DDBJ whole genome shotgun (WGS) entry which is preliminary data.</text>
</comment>
<organism evidence="1 2">
    <name type="scientific">Sphingomonas aerophila</name>
    <dbReference type="NCBI Taxonomy" id="1344948"/>
    <lineage>
        <taxon>Bacteria</taxon>
        <taxon>Pseudomonadati</taxon>
        <taxon>Pseudomonadota</taxon>
        <taxon>Alphaproteobacteria</taxon>
        <taxon>Sphingomonadales</taxon>
        <taxon>Sphingomonadaceae</taxon>
        <taxon>Sphingomonas</taxon>
    </lineage>
</organism>
<dbReference type="InterPro" id="IPR052918">
    <property type="entry name" value="Motility_Chemotaxis_Reg"/>
</dbReference>